<dbReference type="GeneID" id="25275000"/>
<evidence type="ECO:0000259" key="2">
    <source>
        <dbReference type="Pfam" id="PF23771"/>
    </source>
</evidence>
<name>A0A072PQB3_9EURO</name>
<organism evidence="3 4">
    <name type="scientific">Exophiala aquamarina CBS 119918</name>
    <dbReference type="NCBI Taxonomy" id="1182545"/>
    <lineage>
        <taxon>Eukaryota</taxon>
        <taxon>Fungi</taxon>
        <taxon>Dikarya</taxon>
        <taxon>Ascomycota</taxon>
        <taxon>Pezizomycotina</taxon>
        <taxon>Eurotiomycetes</taxon>
        <taxon>Chaetothyriomycetidae</taxon>
        <taxon>Chaetothyriales</taxon>
        <taxon>Herpotrichiellaceae</taxon>
        <taxon>Exophiala</taxon>
    </lineage>
</organism>
<dbReference type="Proteomes" id="UP000027920">
    <property type="component" value="Unassembled WGS sequence"/>
</dbReference>
<feature type="compositionally biased region" description="Basic and acidic residues" evidence="1">
    <location>
        <begin position="151"/>
        <end position="161"/>
    </location>
</feature>
<dbReference type="OrthoDB" id="3067443at2759"/>
<dbReference type="RefSeq" id="XP_013264666.1">
    <property type="nucleotide sequence ID" value="XM_013409212.1"/>
</dbReference>
<protein>
    <recommendedName>
        <fullName evidence="2">DUF7168 domain-containing protein</fullName>
    </recommendedName>
</protein>
<feature type="domain" description="DUF7168" evidence="2">
    <location>
        <begin position="28"/>
        <end position="135"/>
    </location>
</feature>
<evidence type="ECO:0000313" key="4">
    <source>
        <dbReference type="Proteomes" id="UP000027920"/>
    </source>
</evidence>
<dbReference type="STRING" id="1182545.A0A072PQB3"/>
<proteinExistence type="predicted"/>
<reference evidence="3 4" key="1">
    <citation type="submission" date="2013-03" db="EMBL/GenBank/DDBJ databases">
        <title>The Genome Sequence of Exophiala aquamarina CBS 119918.</title>
        <authorList>
            <consortium name="The Broad Institute Genomics Platform"/>
            <person name="Cuomo C."/>
            <person name="de Hoog S."/>
            <person name="Gorbushina A."/>
            <person name="Walker B."/>
            <person name="Young S.K."/>
            <person name="Zeng Q."/>
            <person name="Gargeya S."/>
            <person name="Fitzgerald M."/>
            <person name="Haas B."/>
            <person name="Abouelleil A."/>
            <person name="Allen A.W."/>
            <person name="Alvarado L."/>
            <person name="Arachchi H.M."/>
            <person name="Berlin A.M."/>
            <person name="Chapman S.B."/>
            <person name="Gainer-Dewar J."/>
            <person name="Goldberg J."/>
            <person name="Griggs A."/>
            <person name="Gujja S."/>
            <person name="Hansen M."/>
            <person name="Howarth C."/>
            <person name="Imamovic A."/>
            <person name="Ireland A."/>
            <person name="Larimer J."/>
            <person name="McCowan C."/>
            <person name="Murphy C."/>
            <person name="Pearson M."/>
            <person name="Poon T.W."/>
            <person name="Priest M."/>
            <person name="Roberts A."/>
            <person name="Saif S."/>
            <person name="Shea T."/>
            <person name="Sisk P."/>
            <person name="Sykes S."/>
            <person name="Wortman J."/>
            <person name="Nusbaum C."/>
            <person name="Birren B."/>
        </authorList>
    </citation>
    <scope>NUCLEOTIDE SEQUENCE [LARGE SCALE GENOMIC DNA]</scope>
    <source>
        <strain evidence="3 4">CBS 119918</strain>
    </source>
</reference>
<dbReference type="AlphaFoldDB" id="A0A072PQB3"/>
<dbReference type="InterPro" id="IPR055592">
    <property type="entry name" value="DUF7168"/>
</dbReference>
<dbReference type="HOGENOM" id="CLU_1354617_0_0_1"/>
<feature type="region of interest" description="Disordered" evidence="1">
    <location>
        <begin position="133"/>
        <end position="202"/>
    </location>
</feature>
<accession>A0A072PQB3</accession>
<feature type="compositionally biased region" description="Polar residues" evidence="1">
    <location>
        <begin position="164"/>
        <end position="176"/>
    </location>
</feature>
<sequence>MAQYNVTQADLLDRTTNEDDYAALGGHSVVDITSTKGSEVKVISQIWVHKVASAMTIFFDYRSYSTRRLTSVEWTFYGISANTVGAAMAFEIAHNLTLEWARGKTGKNAKHSYCLGVSRGLLKIARKEKSEEAKLSEGAGGRARVSPYLENDDKPAIKLDDSDSNSFNTAREQGNITDDGDIQEQASVSDEDEAKAKVTFKE</sequence>
<dbReference type="Pfam" id="PF23771">
    <property type="entry name" value="DUF7168"/>
    <property type="match status" value="1"/>
</dbReference>
<comment type="caution">
    <text evidence="3">The sequence shown here is derived from an EMBL/GenBank/DDBJ whole genome shotgun (WGS) entry which is preliminary data.</text>
</comment>
<evidence type="ECO:0000313" key="3">
    <source>
        <dbReference type="EMBL" id="KEF62076.1"/>
    </source>
</evidence>
<keyword evidence="4" id="KW-1185">Reference proteome</keyword>
<dbReference type="VEuPathDB" id="FungiDB:A1O9_00048"/>
<evidence type="ECO:0000256" key="1">
    <source>
        <dbReference type="SAM" id="MobiDB-lite"/>
    </source>
</evidence>
<gene>
    <name evidence="3" type="ORF">A1O9_00048</name>
</gene>
<dbReference type="EMBL" id="AMGV01000001">
    <property type="protein sequence ID" value="KEF62076.1"/>
    <property type="molecule type" value="Genomic_DNA"/>
</dbReference>